<evidence type="ECO:0000313" key="2">
    <source>
        <dbReference type="Proteomes" id="UP001379949"/>
    </source>
</evidence>
<proteinExistence type="predicted"/>
<gene>
    <name evidence="1" type="ORF">V6242_10645</name>
</gene>
<name>A0ABU9G550_9GAMM</name>
<accession>A0ABU9G550</accession>
<organism evidence="1 2">
    <name type="scientific">Marinomonas arenicola</name>
    <dbReference type="NCBI Taxonomy" id="569601"/>
    <lineage>
        <taxon>Bacteria</taxon>
        <taxon>Pseudomonadati</taxon>
        <taxon>Pseudomonadota</taxon>
        <taxon>Gammaproteobacteria</taxon>
        <taxon>Oceanospirillales</taxon>
        <taxon>Oceanospirillaceae</taxon>
        <taxon>Marinomonas</taxon>
    </lineage>
</organism>
<protein>
    <submittedName>
        <fullName evidence="1">Uncharacterized protein</fullName>
    </submittedName>
</protein>
<comment type="caution">
    <text evidence="1">The sequence shown here is derived from an EMBL/GenBank/DDBJ whole genome shotgun (WGS) entry which is preliminary data.</text>
</comment>
<dbReference type="Proteomes" id="UP001379949">
    <property type="component" value="Unassembled WGS sequence"/>
</dbReference>
<dbReference type="RefSeq" id="WP_341567325.1">
    <property type="nucleotide sequence ID" value="NZ_JBAKAR010000007.1"/>
</dbReference>
<reference evidence="1 2" key="1">
    <citation type="submission" date="2024-02" db="EMBL/GenBank/DDBJ databases">
        <title>Bacteria isolated from the canopy kelp, Nereocystis luetkeana.</title>
        <authorList>
            <person name="Pfister C.A."/>
            <person name="Younker I.T."/>
            <person name="Light S.H."/>
        </authorList>
    </citation>
    <scope>NUCLEOTIDE SEQUENCE [LARGE SCALE GENOMIC DNA]</scope>
    <source>
        <strain evidence="1 2">TI.4.07</strain>
    </source>
</reference>
<keyword evidence="2" id="KW-1185">Reference proteome</keyword>
<dbReference type="EMBL" id="JBAKAR010000007">
    <property type="protein sequence ID" value="MEL0613606.1"/>
    <property type="molecule type" value="Genomic_DNA"/>
</dbReference>
<sequence length="180" mass="20542">MNISKNKKKQINALIEKCKSKQGEYLPSHHGSGSWATTYSTEFINAASELYVLLQDLGDPLYLLSNKLRAAGIRSCRGAEFHVDRMDYLYSTHLCFRIEELRAKQKKKPVHNKVACTYCDKMVVDITQHVSQSHPESWFEFYANSGVNLKGKTRCSSCGSFLKSMDGHKEKCLRTLKVRN</sequence>
<evidence type="ECO:0000313" key="1">
    <source>
        <dbReference type="EMBL" id="MEL0613606.1"/>
    </source>
</evidence>